<proteinExistence type="predicted"/>
<dbReference type="EMBL" id="CP144752">
    <property type="protein sequence ID" value="WVZ90199.1"/>
    <property type="molecule type" value="Genomic_DNA"/>
</dbReference>
<gene>
    <name evidence="2" type="ORF">U9M48_036525</name>
</gene>
<evidence type="ECO:0000313" key="3">
    <source>
        <dbReference type="Proteomes" id="UP001341281"/>
    </source>
</evidence>
<dbReference type="Proteomes" id="UP001341281">
    <property type="component" value="Chromosome 08"/>
</dbReference>
<evidence type="ECO:0000313" key="2">
    <source>
        <dbReference type="EMBL" id="WVZ90199.1"/>
    </source>
</evidence>
<feature type="region of interest" description="Disordered" evidence="1">
    <location>
        <begin position="143"/>
        <end position="172"/>
    </location>
</feature>
<feature type="compositionally biased region" description="Low complexity" evidence="1">
    <location>
        <begin position="145"/>
        <end position="166"/>
    </location>
</feature>
<reference evidence="2 3" key="1">
    <citation type="submission" date="2024-02" db="EMBL/GenBank/DDBJ databases">
        <title>High-quality chromosome-scale genome assembly of Pensacola bahiagrass (Paspalum notatum Flugge var. saurae).</title>
        <authorList>
            <person name="Vega J.M."/>
            <person name="Podio M."/>
            <person name="Orjuela J."/>
            <person name="Siena L.A."/>
            <person name="Pessino S.C."/>
            <person name="Combes M.C."/>
            <person name="Mariac C."/>
            <person name="Albertini E."/>
            <person name="Pupilli F."/>
            <person name="Ortiz J.P.A."/>
            <person name="Leblanc O."/>
        </authorList>
    </citation>
    <scope>NUCLEOTIDE SEQUENCE [LARGE SCALE GENOMIC DNA]</scope>
    <source>
        <strain evidence="2">R1</strain>
        <tissue evidence="2">Leaf</tissue>
    </source>
</reference>
<name>A0AAQ3UEN4_PASNO</name>
<sequence length="264" mass="27886">MPFPSAIQPRTAQDLALTAIPPTSAPNPAHRQPAPVPALGLPTPRALPLPYALPMHARTSITARRPNHPRGGSSSIPISLTQLCAAAPTHARPAGVLPPHSPALSIPTHRAADRLPARGADTGRAASPRHPCGACGGVGDRRLARASGAPPRPPARGLRPCGRPPGMSSTQHQCQEMEGGIHSFKACTAGGAEDNISKMFIQPMRKPYIVCTAGLTRMCNQNILRSLDHDEQGVKTFSSLGIGYLKYGIYNDVNSGVVERQMRT</sequence>
<keyword evidence="3" id="KW-1185">Reference proteome</keyword>
<accession>A0AAQ3UEN4</accession>
<protein>
    <submittedName>
        <fullName evidence="2">Uncharacterized protein</fullName>
    </submittedName>
</protein>
<evidence type="ECO:0000256" key="1">
    <source>
        <dbReference type="SAM" id="MobiDB-lite"/>
    </source>
</evidence>
<dbReference type="AlphaFoldDB" id="A0AAQ3UEN4"/>
<organism evidence="2 3">
    <name type="scientific">Paspalum notatum var. saurae</name>
    <dbReference type="NCBI Taxonomy" id="547442"/>
    <lineage>
        <taxon>Eukaryota</taxon>
        <taxon>Viridiplantae</taxon>
        <taxon>Streptophyta</taxon>
        <taxon>Embryophyta</taxon>
        <taxon>Tracheophyta</taxon>
        <taxon>Spermatophyta</taxon>
        <taxon>Magnoliopsida</taxon>
        <taxon>Liliopsida</taxon>
        <taxon>Poales</taxon>
        <taxon>Poaceae</taxon>
        <taxon>PACMAD clade</taxon>
        <taxon>Panicoideae</taxon>
        <taxon>Andropogonodae</taxon>
        <taxon>Paspaleae</taxon>
        <taxon>Paspalinae</taxon>
        <taxon>Paspalum</taxon>
    </lineage>
</organism>